<sequence length="374" mass="40868">MRVPLLKPRPIRLSDHRDDLAAHEASGQFSNFGPINTAFETRLRDEMFGGEGACLTACNATVALLLAVKEAVYFGRRRGRYALVPSFTFAATAHAAAWCGLTPLLYDIEPETWLPSGEAERRLLDRHGDEVAVIVTYATFGNCLDLGAYADLAARTGVGVVVDAAASLGARDAGGHGFGRGAPMSVVYSMHATKTFATSEGAVIYSADRERIARLRQMENFGFDSARAAQMPGLNAKLAEVPALQALRKLDEIDAVVRRRGELYALYRSLLPDFTFQRQTGSHAVHQFVPALLPEGAGVDRACFVQRMKEKGVGLGTYFSPHLAEQPYFKDISVMDELPVTARIAPRIVALPLYDTMEHAELRYVCDSARACLR</sequence>
<accession>A0ABU0BFM9</accession>
<organism evidence="4 5">
    <name type="scientific">Ancylobacter polymorphus</name>
    <dbReference type="NCBI Taxonomy" id="223390"/>
    <lineage>
        <taxon>Bacteria</taxon>
        <taxon>Pseudomonadati</taxon>
        <taxon>Pseudomonadota</taxon>
        <taxon>Alphaproteobacteria</taxon>
        <taxon>Hyphomicrobiales</taxon>
        <taxon>Xanthobacteraceae</taxon>
        <taxon>Ancylobacter</taxon>
    </lineage>
</organism>
<protein>
    <submittedName>
        <fullName evidence="4">dTDP-4-amino-4,6-dideoxygalactose transaminase</fullName>
    </submittedName>
</protein>
<evidence type="ECO:0000313" key="4">
    <source>
        <dbReference type="EMBL" id="MDQ0304636.1"/>
    </source>
</evidence>
<dbReference type="PANTHER" id="PTHR30244">
    <property type="entry name" value="TRANSAMINASE"/>
    <property type="match status" value="1"/>
</dbReference>
<dbReference type="InterPro" id="IPR000653">
    <property type="entry name" value="DegT/StrS_aminotransferase"/>
</dbReference>
<comment type="similarity">
    <text evidence="2 3">Belongs to the DegT/DnrJ/EryC1 family.</text>
</comment>
<dbReference type="RefSeq" id="WP_307022002.1">
    <property type="nucleotide sequence ID" value="NZ_JAUSUI010000008.1"/>
</dbReference>
<dbReference type="Proteomes" id="UP001224682">
    <property type="component" value="Unassembled WGS sequence"/>
</dbReference>
<name>A0ABU0BFM9_9HYPH</name>
<keyword evidence="5" id="KW-1185">Reference proteome</keyword>
<dbReference type="Gene3D" id="3.40.640.10">
    <property type="entry name" value="Type I PLP-dependent aspartate aminotransferase-like (Major domain)"/>
    <property type="match status" value="1"/>
</dbReference>
<dbReference type="EMBL" id="JAUSUI010000008">
    <property type="protein sequence ID" value="MDQ0304636.1"/>
    <property type="molecule type" value="Genomic_DNA"/>
</dbReference>
<evidence type="ECO:0000256" key="2">
    <source>
        <dbReference type="ARBA" id="ARBA00037999"/>
    </source>
</evidence>
<evidence type="ECO:0000313" key="5">
    <source>
        <dbReference type="Proteomes" id="UP001224682"/>
    </source>
</evidence>
<keyword evidence="1 3" id="KW-0663">Pyridoxal phosphate</keyword>
<comment type="caution">
    <text evidence="4">The sequence shown here is derived from an EMBL/GenBank/DDBJ whole genome shotgun (WGS) entry which is preliminary data.</text>
</comment>
<reference evidence="4 5" key="1">
    <citation type="submission" date="2023-07" db="EMBL/GenBank/DDBJ databases">
        <title>Genomic Encyclopedia of Type Strains, Phase IV (KMG-IV): sequencing the most valuable type-strain genomes for metagenomic binning, comparative biology and taxonomic classification.</title>
        <authorList>
            <person name="Goeker M."/>
        </authorList>
    </citation>
    <scope>NUCLEOTIDE SEQUENCE [LARGE SCALE GENOMIC DNA]</scope>
    <source>
        <strain evidence="4 5">DSM 2457</strain>
    </source>
</reference>
<dbReference type="Pfam" id="PF01041">
    <property type="entry name" value="DegT_DnrJ_EryC1"/>
    <property type="match status" value="1"/>
</dbReference>
<dbReference type="SUPFAM" id="SSF53383">
    <property type="entry name" value="PLP-dependent transferases"/>
    <property type="match status" value="1"/>
</dbReference>
<proteinExistence type="inferred from homology"/>
<dbReference type="InterPro" id="IPR015421">
    <property type="entry name" value="PyrdxlP-dep_Trfase_major"/>
</dbReference>
<evidence type="ECO:0000256" key="1">
    <source>
        <dbReference type="ARBA" id="ARBA00022898"/>
    </source>
</evidence>
<gene>
    <name evidence="4" type="ORF">J2S75_003681</name>
</gene>
<dbReference type="PANTHER" id="PTHR30244:SF9">
    <property type="entry name" value="PROTEIN RV3402C"/>
    <property type="match status" value="1"/>
</dbReference>
<dbReference type="PIRSF" id="PIRSF000390">
    <property type="entry name" value="PLP_StrS"/>
    <property type="match status" value="1"/>
</dbReference>
<evidence type="ECO:0000256" key="3">
    <source>
        <dbReference type="RuleBase" id="RU004508"/>
    </source>
</evidence>
<dbReference type="InterPro" id="IPR015424">
    <property type="entry name" value="PyrdxlP-dep_Trfase"/>
</dbReference>